<evidence type="ECO:0000313" key="1">
    <source>
        <dbReference type="EMBL" id="MDR7071502.1"/>
    </source>
</evidence>
<evidence type="ECO:0000313" key="2">
    <source>
        <dbReference type="Proteomes" id="UP001258181"/>
    </source>
</evidence>
<accession>A0ABU1TWC2</accession>
<comment type="caution">
    <text evidence="1">The sequence shown here is derived from an EMBL/GenBank/DDBJ whole genome shotgun (WGS) entry which is preliminary data.</text>
</comment>
<proteinExistence type="predicted"/>
<sequence>MLTTADSEKGIGCFFVQKCIRLDDEYEYV</sequence>
<dbReference type="EMBL" id="JAVDWA010000001">
    <property type="protein sequence ID" value="MDR7071502.1"/>
    <property type="molecule type" value="Genomic_DNA"/>
</dbReference>
<name>A0ABU1TWC2_9BACL</name>
<protein>
    <submittedName>
        <fullName evidence="1">Uncharacterized protein</fullName>
    </submittedName>
</protein>
<reference evidence="1 2" key="1">
    <citation type="submission" date="2023-07" db="EMBL/GenBank/DDBJ databases">
        <title>Sorghum-associated microbial communities from plants grown in Nebraska, USA.</title>
        <authorList>
            <person name="Schachtman D."/>
        </authorList>
    </citation>
    <scope>NUCLEOTIDE SEQUENCE [LARGE SCALE GENOMIC DNA]</scope>
    <source>
        <strain evidence="1 2">BE211</strain>
    </source>
</reference>
<organism evidence="1 2">
    <name type="scientific">Fictibacillus barbaricus</name>
    <dbReference type="NCBI Taxonomy" id="182136"/>
    <lineage>
        <taxon>Bacteria</taxon>
        <taxon>Bacillati</taxon>
        <taxon>Bacillota</taxon>
        <taxon>Bacilli</taxon>
        <taxon>Bacillales</taxon>
        <taxon>Fictibacillaceae</taxon>
        <taxon>Fictibacillus</taxon>
    </lineage>
</organism>
<keyword evidence="2" id="KW-1185">Reference proteome</keyword>
<dbReference type="Proteomes" id="UP001258181">
    <property type="component" value="Unassembled WGS sequence"/>
</dbReference>
<gene>
    <name evidence="1" type="ORF">J2X07_000477</name>
</gene>